<dbReference type="STRING" id="112090.W4H225"/>
<feature type="region of interest" description="Disordered" evidence="5">
    <location>
        <begin position="1"/>
        <end position="23"/>
    </location>
</feature>
<dbReference type="PANTHER" id="PTHR12606">
    <property type="entry name" value="SENTRIN/SUMO-SPECIFIC PROTEASE"/>
    <property type="match status" value="1"/>
</dbReference>
<keyword evidence="2" id="KW-0645">Protease</keyword>
<sequence>MASPNVSTPSAPPSQRCTTYTTPDNRTRQAIINAYTAALSTKLPRNHYPIRVVANLNGRLNGLSSTDISDIMSLPDTMLGNMAPFIDLIPGKPMFNQTTKFKLVEDAGSKLKVLIPNSPPAVVFVRVTRPKNFDVLPRDGLHDSLPADVYPVFKFKPQGSTEVTLTPGPGGSKRTLKLNLQQLPFVNAIASTIYKIQGETMESLVVADWKARGSKFNKVVNTCQQGNIAISRLTKRDGFSALKPITNERIRYFQPSSDTIAENLRLEKLFAVYLSRNENTANHSTSIDDALETLSLSSPPPRNKGKAKRRALPDLPCVERLSYVSLARTRDFNLESLLSLDAWIGEDVINVFMASLVQFTPRYAFLNSHFFESMTNDPSLEQATRILGRSSYGAQTQCVIFPIFVPGHWMLGILDFTHQRYGFYDSLHSPRPTVLTTLQRFVDTLDGRQGQLHGMEIPGPQQHNGYDCGVFVCIAAKQFIQTYSTGPFEHDDMAVWRLHILNCIAHFLPLAPRP</sequence>
<proteinExistence type="inferred from homology"/>
<evidence type="ECO:0000256" key="3">
    <source>
        <dbReference type="ARBA" id="ARBA00022801"/>
    </source>
</evidence>
<protein>
    <recommendedName>
        <fullName evidence="6">Ubiquitin-like protease family profile domain-containing protein</fullName>
    </recommendedName>
</protein>
<dbReference type="Pfam" id="PF02902">
    <property type="entry name" value="Peptidase_C48"/>
    <property type="match status" value="1"/>
</dbReference>
<dbReference type="SUPFAM" id="SSF54001">
    <property type="entry name" value="Cysteine proteinases"/>
    <property type="match status" value="1"/>
</dbReference>
<evidence type="ECO:0000256" key="2">
    <source>
        <dbReference type="ARBA" id="ARBA00022670"/>
    </source>
</evidence>
<dbReference type="GO" id="GO:0005634">
    <property type="term" value="C:nucleus"/>
    <property type="evidence" value="ECO:0007669"/>
    <property type="project" value="TreeGrafter"/>
</dbReference>
<keyword evidence="4" id="KW-0788">Thiol protease</keyword>
<evidence type="ECO:0000256" key="5">
    <source>
        <dbReference type="SAM" id="MobiDB-lite"/>
    </source>
</evidence>
<dbReference type="Gene3D" id="3.40.395.10">
    <property type="entry name" value="Adenoviral Proteinase, Chain A"/>
    <property type="match status" value="1"/>
</dbReference>
<dbReference type="PROSITE" id="PS50600">
    <property type="entry name" value="ULP_PROTEASE"/>
    <property type="match status" value="1"/>
</dbReference>
<dbReference type="GO" id="GO:0016929">
    <property type="term" value="F:deSUMOylase activity"/>
    <property type="evidence" value="ECO:0007669"/>
    <property type="project" value="TreeGrafter"/>
</dbReference>
<dbReference type="InterPro" id="IPR003653">
    <property type="entry name" value="Peptidase_C48_C"/>
</dbReference>
<organism evidence="7">
    <name type="scientific">Aphanomyces astaci</name>
    <name type="common">Crayfish plague agent</name>
    <dbReference type="NCBI Taxonomy" id="112090"/>
    <lineage>
        <taxon>Eukaryota</taxon>
        <taxon>Sar</taxon>
        <taxon>Stramenopiles</taxon>
        <taxon>Oomycota</taxon>
        <taxon>Saprolegniomycetes</taxon>
        <taxon>Saprolegniales</taxon>
        <taxon>Verrucalvaceae</taxon>
        <taxon>Aphanomyces</taxon>
    </lineage>
</organism>
<evidence type="ECO:0000256" key="4">
    <source>
        <dbReference type="ARBA" id="ARBA00022807"/>
    </source>
</evidence>
<reference evidence="7" key="1">
    <citation type="submission" date="2013-12" db="EMBL/GenBank/DDBJ databases">
        <title>The Genome Sequence of Aphanomyces astaci APO3.</title>
        <authorList>
            <consortium name="The Broad Institute Genomics Platform"/>
            <person name="Russ C."/>
            <person name="Tyler B."/>
            <person name="van West P."/>
            <person name="Dieguez-Uribeondo J."/>
            <person name="Young S.K."/>
            <person name="Zeng Q."/>
            <person name="Gargeya S."/>
            <person name="Fitzgerald M."/>
            <person name="Abouelleil A."/>
            <person name="Alvarado L."/>
            <person name="Chapman S.B."/>
            <person name="Gainer-Dewar J."/>
            <person name="Goldberg J."/>
            <person name="Griggs A."/>
            <person name="Gujja S."/>
            <person name="Hansen M."/>
            <person name="Howarth C."/>
            <person name="Imamovic A."/>
            <person name="Ireland A."/>
            <person name="Larimer J."/>
            <person name="McCowan C."/>
            <person name="Murphy C."/>
            <person name="Pearson M."/>
            <person name="Poon T.W."/>
            <person name="Priest M."/>
            <person name="Roberts A."/>
            <person name="Saif S."/>
            <person name="Shea T."/>
            <person name="Sykes S."/>
            <person name="Wortman J."/>
            <person name="Nusbaum C."/>
            <person name="Birren B."/>
        </authorList>
    </citation>
    <scope>NUCLEOTIDE SEQUENCE [LARGE SCALE GENOMIC DNA]</scope>
    <source>
        <strain evidence="7">APO3</strain>
    </source>
</reference>
<evidence type="ECO:0000313" key="7">
    <source>
        <dbReference type="EMBL" id="ETV85621.1"/>
    </source>
</evidence>
<dbReference type="VEuPathDB" id="FungiDB:H257_02240"/>
<comment type="similarity">
    <text evidence="1">Belongs to the peptidase C48 family.</text>
</comment>
<dbReference type="InterPro" id="IPR038765">
    <property type="entry name" value="Papain-like_cys_pep_sf"/>
</dbReference>
<accession>W4H225</accession>
<dbReference type="GeneID" id="20804236"/>
<dbReference type="EMBL" id="KI913117">
    <property type="protein sequence ID" value="ETV85621.1"/>
    <property type="molecule type" value="Genomic_DNA"/>
</dbReference>
<dbReference type="GO" id="GO:0016926">
    <property type="term" value="P:protein desumoylation"/>
    <property type="evidence" value="ECO:0007669"/>
    <property type="project" value="TreeGrafter"/>
</dbReference>
<dbReference type="GO" id="GO:0006508">
    <property type="term" value="P:proteolysis"/>
    <property type="evidence" value="ECO:0007669"/>
    <property type="project" value="UniProtKB-KW"/>
</dbReference>
<dbReference type="AlphaFoldDB" id="W4H225"/>
<evidence type="ECO:0000259" key="6">
    <source>
        <dbReference type="PROSITE" id="PS50600"/>
    </source>
</evidence>
<gene>
    <name evidence="7" type="ORF">H257_02240</name>
</gene>
<dbReference type="RefSeq" id="XP_009824093.1">
    <property type="nucleotide sequence ID" value="XM_009825791.1"/>
</dbReference>
<keyword evidence="3" id="KW-0378">Hydrolase</keyword>
<evidence type="ECO:0000256" key="1">
    <source>
        <dbReference type="ARBA" id="ARBA00005234"/>
    </source>
</evidence>
<feature type="domain" description="Ubiquitin-like protease family profile" evidence="6">
    <location>
        <begin position="327"/>
        <end position="479"/>
    </location>
</feature>
<name>W4H225_APHAT</name>
<dbReference type="OrthoDB" id="5065855at2759"/>
<dbReference type="PANTHER" id="PTHR12606:SF141">
    <property type="entry name" value="GH15225P-RELATED"/>
    <property type="match status" value="1"/>
</dbReference>